<feature type="chain" id="PRO_5007664903" evidence="1">
    <location>
        <begin position="25"/>
        <end position="103"/>
    </location>
</feature>
<gene>
    <name evidence="3" type="primary">Piso0_004040</name>
    <name evidence="2" type="ORF">GNLVRS01_PISO0K08128g</name>
    <name evidence="3" type="ORF">GNLVRS01_PISO0L08129g</name>
</gene>
<dbReference type="Proteomes" id="UP000005222">
    <property type="component" value="Chromosome L"/>
</dbReference>
<dbReference type="HOGENOM" id="CLU_2264714_0_0_1"/>
<evidence type="ECO:0000256" key="1">
    <source>
        <dbReference type="SAM" id="SignalP"/>
    </source>
</evidence>
<reference evidence="4" key="2">
    <citation type="journal article" date="2012" name="G3 (Bethesda)">
        <title>Pichia sorbitophila, an interspecies yeast hybrid reveals early steps of genome resolution following polyploidization.</title>
        <authorList>
            <person name="Leh Louis V."/>
            <person name="Despons L."/>
            <person name="Friedrich A."/>
            <person name="Martin T."/>
            <person name="Durrens P."/>
            <person name="Casaregola S."/>
            <person name="Neuveglise C."/>
            <person name="Fairhead C."/>
            <person name="Marck C."/>
            <person name="Cruz J.A."/>
            <person name="Straub M.L."/>
            <person name="Kugler V."/>
            <person name="Sacerdot C."/>
            <person name="Uzunov Z."/>
            <person name="Thierry A."/>
            <person name="Weiss S."/>
            <person name="Bleykasten C."/>
            <person name="De Montigny J."/>
            <person name="Jacques N."/>
            <person name="Jung P."/>
            <person name="Lemaire M."/>
            <person name="Mallet S."/>
            <person name="Morel G."/>
            <person name="Richard G.F."/>
            <person name="Sarkar A."/>
            <person name="Savel G."/>
            <person name="Schacherer J."/>
            <person name="Seret M.L."/>
            <person name="Talla E."/>
            <person name="Samson G."/>
            <person name="Jubin C."/>
            <person name="Poulain J."/>
            <person name="Vacherie B."/>
            <person name="Barbe V."/>
            <person name="Pelletier E."/>
            <person name="Sherman D.J."/>
            <person name="Westhof E."/>
            <person name="Weissenbach J."/>
            <person name="Baret P.V."/>
            <person name="Wincker P."/>
            <person name="Gaillardin C."/>
            <person name="Dujon B."/>
            <person name="Souciet J.L."/>
        </authorList>
    </citation>
    <scope>NUCLEOTIDE SEQUENCE [LARGE SCALE GENOMIC DNA]</scope>
    <source>
        <strain evidence="4">ATCC MYA-4447 / BCRC 22081 / CBS 7064 / NBRC 10061 / NRRL Y-12695</strain>
    </source>
</reference>
<evidence type="ECO:0000313" key="4">
    <source>
        <dbReference type="Proteomes" id="UP000005222"/>
    </source>
</evidence>
<proteinExistence type="predicted"/>
<evidence type="ECO:0000313" key="3">
    <source>
        <dbReference type="EMBL" id="CCE84495.1"/>
    </source>
</evidence>
<name>G8Y7B5_PICSO</name>
<dbReference type="EMBL" id="FO082048">
    <property type="protein sequence ID" value="CCE84495.1"/>
    <property type="molecule type" value="Genomic_DNA"/>
</dbReference>
<reference evidence="3" key="1">
    <citation type="submission" date="2011-10" db="EMBL/GenBank/DDBJ databases">
        <authorList>
            <person name="Genoscope - CEA"/>
        </authorList>
    </citation>
    <scope>NUCLEOTIDE SEQUENCE</scope>
</reference>
<dbReference type="AlphaFoldDB" id="G8Y7B5"/>
<dbReference type="Proteomes" id="UP000005222">
    <property type="component" value="Chromosome K"/>
</dbReference>
<accession>G8Y7B5</accession>
<feature type="signal peptide" evidence="1">
    <location>
        <begin position="1"/>
        <end position="24"/>
    </location>
</feature>
<dbReference type="InParanoid" id="G8Y7B5"/>
<keyword evidence="4" id="KW-1185">Reference proteome</keyword>
<organism evidence="3 4">
    <name type="scientific">Pichia sorbitophila (strain ATCC MYA-4447 / BCRC 22081 / CBS 7064 / NBRC 10061 / NRRL Y-12695)</name>
    <name type="common">Hybrid yeast</name>
    <dbReference type="NCBI Taxonomy" id="559304"/>
    <lineage>
        <taxon>Eukaryota</taxon>
        <taxon>Fungi</taxon>
        <taxon>Dikarya</taxon>
        <taxon>Ascomycota</taxon>
        <taxon>Saccharomycotina</taxon>
        <taxon>Pichiomycetes</taxon>
        <taxon>Debaryomycetaceae</taxon>
        <taxon>Millerozyma</taxon>
    </lineage>
</organism>
<keyword evidence="1" id="KW-0732">Signal</keyword>
<protein>
    <submittedName>
        <fullName evidence="3">Piso0_004040 protein</fullName>
    </submittedName>
</protein>
<sequence>MSRGGSYFAAAHLLFLQRVEDACAHWGRVESPSPLSSLQRRCEMAPKCAQVKTGIWTELLVVRRWRRRQVERCSSPNRGGGGVVHVVAYVSKDGLLGLCVKRR</sequence>
<evidence type="ECO:0000313" key="2">
    <source>
        <dbReference type="EMBL" id="CCE83464.1"/>
    </source>
</evidence>
<dbReference type="EMBL" id="FO082049">
    <property type="protein sequence ID" value="CCE83464.1"/>
    <property type="molecule type" value="Genomic_DNA"/>
</dbReference>